<dbReference type="STRING" id="89784.SAMN04489725_10450"/>
<reference evidence="6" key="1">
    <citation type="submission" date="2016-10" db="EMBL/GenBank/DDBJ databases">
        <authorList>
            <person name="Varghese N."/>
        </authorList>
    </citation>
    <scope>NUCLEOTIDE SEQUENCE [LARGE SCALE GENOMIC DNA]</scope>
    <source>
        <strain evidence="6">DSM 12489</strain>
    </source>
</reference>
<dbReference type="EMBL" id="FNOJ01000004">
    <property type="protein sequence ID" value="SDW30576.1"/>
    <property type="molecule type" value="Genomic_DNA"/>
</dbReference>
<proteinExistence type="predicted"/>
<evidence type="ECO:0000256" key="1">
    <source>
        <dbReference type="SAM" id="Coils"/>
    </source>
</evidence>
<accession>A0A1H2SG18</accession>
<dbReference type="AlphaFoldDB" id="A0A1H2SG18"/>
<feature type="domain" description="Magnesium transporter MgtE intracellular" evidence="4">
    <location>
        <begin position="114"/>
        <end position="201"/>
    </location>
</feature>
<keyword evidence="1" id="KW-0175">Coiled coil</keyword>
<keyword evidence="3" id="KW-1133">Transmembrane helix</keyword>
<dbReference type="Proteomes" id="UP000182589">
    <property type="component" value="Unassembled WGS sequence"/>
</dbReference>
<feature type="coiled-coil region" evidence="1">
    <location>
        <begin position="84"/>
        <end position="111"/>
    </location>
</feature>
<feature type="compositionally biased region" description="Low complexity" evidence="2">
    <location>
        <begin position="202"/>
        <end position="216"/>
    </location>
</feature>
<evidence type="ECO:0000313" key="5">
    <source>
        <dbReference type="EMBL" id="SDW30576.1"/>
    </source>
</evidence>
<dbReference type="InterPro" id="IPR038076">
    <property type="entry name" value="MgtE_N_sf"/>
</dbReference>
<keyword evidence="6" id="KW-1185">Reference proteome</keyword>
<evidence type="ECO:0000313" key="6">
    <source>
        <dbReference type="Proteomes" id="UP000182589"/>
    </source>
</evidence>
<dbReference type="Pfam" id="PF03448">
    <property type="entry name" value="MgtE_N"/>
    <property type="match status" value="1"/>
</dbReference>
<keyword evidence="3" id="KW-0812">Transmembrane</keyword>
<organism evidence="5 6">
    <name type="scientific">Alicyclobacillus hesperidum</name>
    <dbReference type="NCBI Taxonomy" id="89784"/>
    <lineage>
        <taxon>Bacteria</taxon>
        <taxon>Bacillati</taxon>
        <taxon>Bacillota</taxon>
        <taxon>Bacilli</taxon>
        <taxon>Bacillales</taxon>
        <taxon>Alicyclobacillaceae</taxon>
        <taxon>Alicyclobacillus</taxon>
    </lineage>
</organism>
<dbReference type="Gene3D" id="1.25.60.10">
    <property type="entry name" value="MgtE N-terminal domain-like"/>
    <property type="match status" value="1"/>
</dbReference>
<dbReference type="InterPro" id="IPR006668">
    <property type="entry name" value="Mg_transptr_MgtE_intracell_dom"/>
</dbReference>
<gene>
    <name evidence="5" type="ORF">SAMN04489725_10450</name>
</gene>
<keyword evidence="3" id="KW-0472">Membrane</keyword>
<feature type="region of interest" description="Disordered" evidence="2">
    <location>
        <begin position="196"/>
        <end position="231"/>
    </location>
</feature>
<evidence type="ECO:0000256" key="2">
    <source>
        <dbReference type="SAM" id="MobiDB-lite"/>
    </source>
</evidence>
<sequence length="231" mass="23882">MAIKQKNASTADRVAEQKDERNGHKFGWILLVIVIPLLVALAVLVGALQVLGVPVWKKVSSVFGGHSTSAAGNQNATASLHRTIVVERAQIMSLQNQVAQLTHEWQKAKSQNSALAAQVKSLKAQLATQVSNVQQGTDEAKVLAQMDASAAAFVLEKMPLAKAAWAVAEMTPDVSGPILQALPTATASSILQQAAVDERQQSSSGTSSSGANAVGNGISGLGGANSNSSVP</sequence>
<name>A0A1H2SG18_9BACL</name>
<protein>
    <submittedName>
        <fullName evidence="5">MgtE intracellular N domain-containing protein</fullName>
    </submittedName>
</protein>
<feature type="transmembrane region" description="Helical" evidence="3">
    <location>
        <begin position="26"/>
        <end position="51"/>
    </location>
</feature>
<evidence type="ECO:0000259" key="4">
    <source>
        <dbReference type="Pfam" id="PF03448"/>
    </source>
</evidence>
<dbReference type="RefSeq" id="WP_083341145.1">
    <property type="nucleotide sequence ID" value="NZ_FNOJ01000004.1"/>
</dbReference>
<dbReference type="SUPFAM" id="SSF158791">
    <property type="entry name" value="MgtE N-terminal domain-like"/>
    <property type="match status" value="1"/>
</dbReference>
<evidence type="ECO:0000256" key="3">
    <source>
        <dbReference type="SAM" id="Phobius"/>
    </source>
</evidence>